<dbReference type="EMBL" id="MN740575">
    <property type="protein sequence ID" value="QHU34626.1"/>
    <property type="molecule type" value="Genomic_DNA"/>
</dbReference>
<evidence type="ECO:0000256" key="5">
    <source>
        <dbReference type="ARBA" id="ARBA00022705"/>
    </source>
</evidence>
<dbReference type="GO" id="GO:0008998">
    <property type="term" value="F:ribonucleoside-triphosphate reductase (thioredoxin) activity"/>
    <property type="evidence" value="ECO:0007669"/>
    <property type="project" value="UniProtKB-EC"/>
</dbReference>
<dbReference type="PANTHER" id="PTHR43371:SF1">
    <property type="entry name" value="RIBONUCLEOSIDE-DIPHOSPHATE REDUCTASE"/>
    <property type="match status" value="1"/>
</dbReference>
<reference evidence="13" key="1">
    <citation type="journal article" date="2020" name="Nature">
        <title>Giant virus diversity and host interactions through global metagenomics.</title>
        <authorList>
            <person name="Schulz F."/>
            <person name="Roux S."/>
            <person name="Paez-Espino D."/>
            <person name="Jungbluth S."/>
            <person name="Walsh D.A."/>
            <person name="Denef V.J."/>
            <person name="McMahon K.D."/>
            <person name="Konstantinidis K.T."/>
            <person name="Eloe-Fadrosh E.A."/>
            <person name="Kyrpides N.C."/>
            <person name="Woyke T."/>
        </authorList>
    </citation>
    <scope>NUCLEOTIDE SEQUENCE</scope>
    <source>
        <strain evidence="13">GVMAG-S-1016713-169</strain>
    </source>
</reference>
<evidence type="ECO:0000256" key="1">
    <source>
        <dbReference type="ARBA" id="ARBA00001922"/>
    </source>
</evidence>
<keyword evidence="9" id="KW-0170">Cobalt</keyword>
<evidence type="ECO:0000259" key="12">
    <source>
        <dbReference type="Pfam" id="PF21995"/>
    </source>
</evidence>
<evidence type="ECO:0000256" key="4">
    <source>
        <dbReference type="ARBA" id="ARBA00022628"/>
    </source>
</evidence>
<evidence type="ECO:0000256" key="8">
    <source>
        <dbReference type="ARBA" id="ARBA00023284"/>
    </source>
</evidence>
<dbReference type="GO" id="GO:0006260">
    <property type="term" value="P:DNA replication"/>
    <property type="evidence" value="ECO:0007669"/>
    <property type="project" value="UniProtKB-KW"/>
</dbReference>
<dbReference type="Pfam" id="PF17975">
    <property type="entry name" value="RNR_Alpha"/>
    <property type="match status" value="1"/>
</dbReference>
<accession>A0A6C0LUV5</accession>
<dbReference type="SUPFAM" id="SSF51998">
    <property type="entry name" value="PFL-like glycyl radical enzymes"/>
    <property type="match status" value="1"/>
</dbReference>
<protein>
    <recommendedName>
        <fullName evidence="3">ribonucleoside-triphosphate reductase (thioredoxin)</fullName>
        <ecNumber evidence="3">1.17.4.2</ecNumber>
    </recommendedName>
</protein>
<feature type="domain" description="Ribonucleotide reductase alpha-helical" evidence="11">
    <location>
        <begin position="22"/>
        <end position="117"/>
    </location>
</feature>
<keyword evidence="8" id="KW-0676">Redox-active center</keyword>
<evidence type="ECO:0000256" key="3">
    <source>
        <dbReference type="ARBA" id="ARBA00012275"/>
    </source>
</evidence>
<dbReference type="GO" id="GO:0031419">
    <property type="term" value="F:cobalamin binding"/>
    <property type="evidence" value="ECO:0007669"/>
    <property type="project" value="UniProtKB-KW"/>
</dbReference>
<evidence type="ECO:0000256" key="6">
    <source>
        <dbReference type="ARBA" id="ARBA00023002"/>
    </source>
</evidence>
<evidence type="ECO:0000256" key="7">
    <source>
        <dbReference type="ARBA" id="ARBA00023157"/>
    </source>
</evidence>
<evidence type="ECO:0000256" key="2">
    <source>
        <dbReference type="ARBA" id="ARBA00005654"/>
    </source>
</evidence>
<feature type="domain" description="B12-dependent ribonucleotide reductase insertion" evidence="12">
    <location>
        <begin position="172"/>
        <end position="244"/>
    </location>
</feature>
<evidence type="ECO:0000259" key="11">
    <source>
        <dbReference type="Pfam" id="PF17975"/>
    </source>
</evidence>
<dbReference type="AlphaFoldDB" id="A0A6C0LUV5"/>
<keyword evidence="5" id="KW-0235">DNA replication</keyword>
<organism evidence="13">
    <name type="scientific">viral metagenome</name>
    <dbReference type="NCBI Taxonomy" id="1070528"/>
    <lineage>
        <taxon>unclassified sequences</taxon>
        <taxon>metagenomes</taxon>
        <taxon>organismal metagenomes</taxon>
    </lineage>
</organism>
<name>A0A6C0LUV5_9ZZZZ</name>
<evidence type="ECO:0000256" key="10">
    <source>
        <dbReference type="ARBA" id="ARBA00048987"/>
    </source>
</evidence>
<sequence length="703" mass="79077">MSTTKRKHTIKVIKPVIERFILREDTIKEIKGMTPKFGFNELGRVVFRRTYSRDNESWHDVVIRVTQGVMSIRKEHCSRNSLEWCDETWQQFAHDMAVSMFKMEWLPPGRGLWMMGTQFTYERGSTSLNNCSATDTTNDIVHSAEWTMDCLMNGVGVGFSTHWRGSAIEPDKKDSEVFIIPDSREGWVESLIQLMCSYINSPKYGKNKFPIFDYSQIRPLGASIKGFGGTASGHGPLKKMHERIEGFLDAFCKGKLETTVNVSQPDDAGVWKQVDINVSKTYGHTRLVADIFNSIGACVVAGNVRRSAEISLGYADDEEFIDLKNYTKNPERGEIGWMSNNSVVLRADQDYENFSHIPELSARIRDNGEPGMINLYNVQKFGRYGKVVDDKASLVNPCGEIPLENFEFCNLSETFPPRCNDVKAFYKALEYATFYASTVSLLPSHRPETNAVIAKNRRIGVSISGIAQWASGEVPSDWGDMNYTKMTTFLRKGYHIVKSTNVRLAEEAGVPASIRVTTVKPSGSISLLAGVTPGVHYPVSRYAIRRMRIGKDSPLVSALIKAGIPHEDDTYSDNTLVFEFTIDHGNIRPCEEVSPWEQFSLVAMMQRCYSDNSVSATIYFDKEKDGPDVEKMLAMFIPVLKSVSMLPHSGHGYVQAPYEPITVEEYETRRNAYTIPDFDNVKGNVPVGSKFCEGDKCNIVKKV</sequence>
<keyword evidence="6" id="KW-0560">Oxidoreductase</keyword>
<proteinExistence type="inferred from homology"/>
<keyword evidence="4" id="KW-0846">Cobalamin</keyword>
<comment type="catalytic activity">
    <reaction evidence="10">
        <text>a 2'-deoxyribonucleoside 5'-triphosphate + [thioredoxin]-disulfide + H2O = a ribonucleoside 5'-triphosphate + [thioredoxin]-dithiol</text>
        <dbReference type="Rhea" id="RHEA:12701"/>
        <dbReference type="Rhea" id="RHEA-COMP:10698"/>
        <dbReference type="Rhea" id="RHEA-COMP:10700"/>
        <dbReference type="ChEBI" id="CHEBI:15377"/>
        <dbReference type="ChEBI" id="CHEBI:29950"/>
        <dbReference type="ChEBI" id="CHEBI:50058"/>
        <dbReference type="ChEBI" id="CHEBI:61557"/>
        <dbReference type="ChEBI" id="CHEBI:61560"/>
        <dbReference type="EC" id="1.17.4.2"/>
    </reaction>
</comment>
<dbReference type="InterPro" id="IPR040763">
    <property type="entry name" value="RNR_alpha_hel"/>
</dbReference>
<comment type="cofactor">
    <cofactor evidence="1">
        <name>adenosylcob(III)alamin</name>
        <dbReference type="ChEBI" id="CHEBI:18408"/>
    </cofactor>
</comment>
<keyword evidence="7" id="KW-1015">Disulfide bond</keyword>
<dbReference type="InterPro" id="IPR054158">
    <property type="entry name" value="RNR-II_ins_dom"/>
</dbReference>
<dbReference type="GO" id="GO:0004748">
    <property type="term" value="F:ribonucleoside-diphosphate reductase activity, thioredoxin disulfide as acceptor"/>
    <property type="evidence" value="ECO:0007669"/>
    <property type="project" value="TreeGrafter"/>
</dbReference>
<dbReference type="PANTHER" id="PTHR43371">
    <property type="entry name" value="VITAMIN B12-DEPENDENT RIBONUCLEOTIDE REDUCTASE"/>
    <property type="match status" value="1"/>
</dbReference>
<comment type="similarity">
    <text evidence="2">Belongs to the class II ribonucleoside-triphosphate reductase family.</text>
</comment>
<evidence type="ECO:0000256" key="9">
    <source>
        <dbReference type="ARBA" id="ARBA00023285"/>
    </source>
</evidence>
<dbReference type="Gene3D" id="3.20.70.20">
    <property type="match status" value="3"/>
</dbReference>
<evidence type="ECO:0000313" key="13">
    <source>
        <dbReference type="EMBL" id="QHU34626.1"/>
    </source>
</evidence>
<dbReference type="InterPro" id="IPR050862">
    <property type="entry name" value="RdRp_reductase_class-2"/>
</dbReference>
<dbReference type="Pfam" id="PF21995">
    <property type="entry name" value="RNR-II_ins_dom"/>
    <property type="match status" value="1"/>
</dbReference>
<dbReference type="EC" id="1.17.4.2" evidence="3"/>